<evidence type="ECO:0000256" key="3">
    <source>
        <dbReference type="ARBA" id="ARBA00022833"/>
    </source>
</evidence>
<keyword evidence="8" id="KW-1185">Reference proteome</keyword>
<dbReference type="InterPro" id="IPR013783">
    <property type="entry name" value="Ig-like_fold"/>
</dbReference>
<dbReference type="PANTHER" id="PTHR20930">
    <property type="entry name" value="OVARIAN CARCINOMA ANTIGEN CA125-RELATED"/>
    <property type="match status" value="1"/>
</dbReference>
<dbReference type="EMBL" id="SRQM01000259">
    <property type="protein sequence ID" value="KAG6114568.1"/>
    <property type="molecule type" value="Genomic_DNA"/>
</dbReference>
<dbReference type="SUPFAM" id="SSF57850">
    <property type="entry name" value="RING/U-box"/>
    <property type="match status" value="4"/>
</dbReference>
<keyword evidence="2 4" id="KW-0863">Zinc-finger</keyword>
<evidence type="ECO:0000256" key="4">
    <source>
        <dbReference type="PROSITE-ProRule" id="PRU00228"/>
    </source>
</evidence>
<dbReference type="PROSITE" id="PS50135">
    <property type="entry name" value="ZF_ZZ_2"/>
    <property type="match status" value="2"/>
</dbReference>
<feature type="region of interest" description="Disordered" evidence="5">
    <location>
        <begin position="846"/>
        <end position="889"/>
    </location>
</feature>
<evidence type="ECO:0000313" key="7">
    <source>
        <dbReference type="EMBL" id="KAG6114568.1"/>
    </source>
</evidence>
<sequence>MSSKPRPGPDAVVTIKVTYLGLPYKAKLPLRDMVPLVLEEHLRSFLPIPANTNIMIERYSDSAAAYVMLEHSNMAVYKQLYRAAKAKSRLKFRVSALPDNDEKTMSPEVKPVPVAAIPKIESFNTNPPPPAPPAPTVPKASTKLTAAPAPAPAPAQKAEAAQASREAQATPLATASSSKTPTSRAFDRNLLQEAGIMTQDYKNDLDHRFKKFMKTRDDLANRSSELISQPFAATPDPPKPSDSTSPVCPESAPTKATFAVCCNCCEKNIPDTHYHCSICNDGDFDLCPSCHEQENTCYSDHHWLIKRTVSNGQIINSTTETISPKLKAKSEPLTEPTKPSDDLDELVNATANVSIQEAAFSNAFPPANVCWPVSSDLRTCNQCVRELPEREFLHCTECEDFDLCQTCFARDAHGHHPRHGFTTAVPGAQLPAYIRVKLNPGRNQVHHAICDGCDANITGVRHKCLDCPDWDYCAECVQSAHFVHPSHRFVAIYEPLTSLHAAAVCPPVHAGVRCDGPLCSSSRATSAMSAYIRGIRYKCAVCHDVDFCANCEASPANEHNKTHPMLKFKTPVRNVTVTTTGEREGGQRMPTMGDRLCSKATETVPTIPKNAMNAVQTIIDVKPVDAVVPAPCPAKEPVPMSMPLLQAATPVEPVAIPTSSFKTQEKDLHAVFLYDAIADGTVLPPDFVFQQMWVLRNEGKTTWPAGCSIKFVGGDYMGLVDSARPAGVSELVSASASTTNHQPLAPGDEWGFCTNLRTPSRPGKVISYWRLTTPDGMRFGHRLWCDVDVRATAPLEPECTVPSTSPVLSAPAAKMEEANDDSQASSIMIFPKLENEATHARLVVEAQPTQTDPSVTVSETDSVKTDEDDKNDKDDKDGEWDSSVDGFMTDDEYDILDASDEEFLEQQKKSA</sequence>
<feature type="compositionally biased region" description="Pro residues" evidence="5">
    <location>
        <begin position="126"/>
        <end position="136"/>
    </location>
</feature>
<dbReference type="GO" id="GO:0008270">
    <property type="term" value="F:zinc ion binding"/>
    <property type="evidence" value="ECO:0007669"/>
    <property type="project" value="UniProtKB-KW"/>
</dbReference>
<evidence type="ECO:0000259" key="6">
    <source>
        <dbReference type="PROSITE" id="PS50135"/>
    </source>
</evidence>
<dbReference type="GO" id="GO:0000407">
    <property type="term" value="C:phagophore assembly site"/>
    <property type="evidence" value="ECO:0007669"/>
    <property type="project" value="TreeGrafter"/>
</dbReference>
<organism evidence="7 8">
    <name type="scientific">Claviceps humidiphila</name>
    <dbReference type="NCBI Taxonomy" id="1294629"/>
    <lineage>
        <taxon>Eukaryota</taxon>
        <taxon>Fungi</taxon>
        <taxon>Dikarya</taxon>
        <taxon>Ascomycota</taxon>
        <taxon>Pezizomycotina</taxon>
        <taxon>Sordariomycetes</taxon>
        <taxon>Hypocreomycetidae</taxon>
        <taxon>Hypocreales</taxon>
        <taxon>Clavicipitaceae</taxon>
        <taxon>Claviceps</taxon>
    </lineage>
</organism>
<dbReference type="CDD" id="cd14947">
    <property type="entry name" value="NBR1_like"/>
    <property type="match status" value="1"/>
</dbReference>
<dbReference type="PANTHER" id="PTHR20930:SF0">
    <property type="entry name" value="PROTEIN ILRUN"/>
    <property type="match status" value="1"/>
</dbReference>
<dbReference type="Gene3D" id="3.30.60.90">
    <property type="match status" value="4"/>
</dbReference>
<dbReference type="Pfam" id="PF16158">
    <property type="entry name" value="N_BRCA1_IG"/>
    <property type="match status" value="1"/>
</dbReference>
<keyword evidence="1" id="KW-0479">Metal-binding</keyword>
<feature type="region of interest" description="Disordered" evidence="5">
    <location>
        <begin position="120"/>
        <end position="184"/>
    </location>
</feature>
<feature type="compositionally biased region" description="Acidic residues" evidence="5">
    <location>
        <begin position="877"/>
        <end position="889"/>
    </location>
</feature>
<keyword evidence="3" id="KW-0862">Zinc</keyword>
<proteinExistence type="predicted"/>
<dbReference type="Pfam" id="PF00569">
    <property type="entry name" value="ZZ"/>
    <property type="match status" value="3"/>
</dbReference>
<protein>
    <recommendedName>
        <fullName evidence="6">ZZ-type domain-containing protein</fullName>
    </recommendedName>
</protein>
<feature type="region of interest" description="Disordered" evidence="5">
    <location>
        <begin position="228"/>
        <end position="248"/>
    </location>
</feature>
<feature type="compositionally biased region" description="Basic and acidic residues" evidence="5">
    <location>
        <begin position="861"/>
        <end position="876"/>
    </location>
</feature>
<comment type="caution">
    <text evidence="7">The sequence shown here is derived from an EMBL/GenBank/DDBJ whole genome shotgun (WGS) entry which is preliminary data.</text>
</comment>
<gene>
    <name evidence="7" type="ORF">E4U13_003286</name>
</gene>
<feature type="compositionally biased region" description="Low complexity" evidence="5">
    <location>
        <begin position="138"/>
        <end position="171"/>
    </location>
</feature>
<evidence type="ECO:0000256" key="5">
    <source>
        <dbReference type="SAM" id="MobiDB-lite"/>
    </source>
</evidence>
<evidence type="ECO:0000313" key="8">
    <source>
        <dbReference type="Proteomes" id="UP000732380"/>
    </source>
</evidence>
<accession>A0A9P7Q138</accession>
<dbReference type="Proteomes" id="UP000732380">
    <property type="component" value="Unassembled WGS sequence"/>
</dbReference>
<dbReference type="AlphaFoldDB" id="A0A9P7Q138"/>
<feature type="domain" description="ZZ-type" evidence="6">
    <location>
        <begin position="445"/>
        <end position="497"/>
    </location>
</feature>
<feature type="compositionally biased region" description="Polar residues" evidence="5">
    <location>
        <begin position="847"/>
        <end position="860"/>
    </location>
</feature>
<evidence type="ECO:0000256" key="1">
    <source>
        <dbReference type="ARBA" id="ARBA00022723"/>
    </source>
</evidence>
<evidence type="ECO:0000256" key="2">
    <source>
        <dbReference type="ARBA" id="ARBA00022771"/>
    </source>
</evidence>
<reference evidence="7 8" key="1">
    <citation type="journal article" date="2020" name="bioRxiv">
        <title>Whole genome comparisons of ergot fungi reveals the divergence and evolution of species within the genus Claviceps are the result of varying mechanisms driving genome evolution and host range expansion.</title>
        <authorList>
            <person name="Wyka S.A."/>
            <person name="Mondo S.J."/>
            <person name="Liu M."/>
            <person name="Dettman J."/>
            <person name="Nalam V."/>
            <person name="Broders K.D."/>
        </authorList>
    </citation>
    <scope>NUCLEOTIDE SEQUENCE [LARGE SCALE GENOMIC DNA]</scope>
    <source>
        <strain evidence="7 8">LM576</strain>
    </source>
</reference>
<dbReference type="SMART" id="SM00291">
    <property type="entry name" value="ZnF_ZZ"/>
    <property type="match status" value="4"/>
</dbReference>
<name>A0A9P7Q138_9HYPO</name>
<dbReference type="Gene3D" id="2.60.40.10">
    <property type="entry name" value="Immunoglobulins"/>
    <property type="match status" value="1"/>
</dbReference>
<dbReference type="GO" id="GO:0043130">
    <property type="term" value="F:ubiquitin binding"/>
    <property type="evidence" value="ECO:0007669"/>
    <property type="project" value="TreeGrafter"/>
</dbReference>
<dbReference type="InterPro" id="IPR000433">
    <property type="entry name" value="Znf_ZZ"/>
</dbReference>
<feature type="compositionally biased region" description="Polar residues" evidence="5">
    <location>
        <begin position="173"/>
        <end position="183"/>
    </location>
</feature>
<dbReference type="GO" id="GO:0016236">
    <property type="term" value="P:macroautophagy"/>
    <property type="evidence" value="ECO:0007669"/>
    <property type="project" value="TreeGrafter"/>
</dbReference>
<dbReference type="InterPro" id="IPR032350">
    <property type="entry name" value="Nbr1_FW"/>
</dbReference>
<feature type="domain" description="ZZ-type" evidence="6">
    <location>
        <begin position="375"/>
        <end position="429"/>
    </location>
</feature>
<dbReference type="CDD" id="cd02249">
    <property type="entry name" value="ZZ"/>
    <property type="match status" value="1"/>
</dbReference>
<dbReference type="CDD" id="cd02340">
    <property type="entry name" value="ZZ_NBR1_like"/>
    <property type="match status" value="2"/>
</dbReference>
<dbReference type="InterPro" id="IPR043145">
    <property type="entry name" value="Znf_ZZ_sf"/>
</dbReference>